<dbReference type="Gene3D" id="3.30.565.10">
    <property type="entry name" value="Histidine kinase-like ATPase, C-terminal domain"/>
    <property type="match status" value="1"/>
</dbReference>
<dbReference type="GO" id="GO:0016020">
    <property type="term" value="C:membrane"/>
    <property type="evidence" value="ECO:0007669"/>
    <property type="project" value="InterPro"/>
</dbReference>
<dbReference type="PANTHER" id="PTHR24421:SF58">
    <property type="entry name" value="SIGNAL TRANSDUCTION HISTIDINE-PROTEIN KINASE_PHOSPHATASE UHPB"/>
    <property type="match status" value="1"/>
</dbReference>
<dbReference type="InterPro" id="IPR036890">
    <property type="entry name" value="HATPase_C_sf"/>
</dbReference>
<proteinExistence type="predicted"/>
<dbReference type="NCBIfam" id="TIGR00229">
    <property type="entry name" value="sensory_box"/>
    <property type="match status" value="1"/>
</dbReference>
<dbReference type="GO" id="GO:0000155">
    <property type="term" value="F:phosphorelay sensor kinase activity"/>
    <property type="evidence" value="ECO:0007669"/>
    <property type="project" value="InterPro"/>
</dbReference>
<evidence type="ECO:0000259" key="4">
    <source>
        <dbReference type="PROSITE" id="PS50109"/>
    </source>
</evidence>
<evidence type="ECO:0000313" key="6">
    <source>
        <dbReference type="EMBL" id="GAG56932.1"/>
    </source>
</evidence>
<comment type="caution">
    <text evidence="6">The sequence shown here is derived from an EMBL/GenBank/DDBJ whole genome shotgun (WGS) entry which is preliminary data.</text>
</comment>
<dbReference type="Pfam" id="PF02518">
    <property type="entry name" value="HATPase_c"/>
    <property type="match status" value="1"/>
</dbReference>
<evidence type="ECO:0008006" key="7">
    <source>
        <dbReference type="Google" id="ProtNLM"/>
    </source>
</evidence>
<evidence type="ECO:0000259" key="5">
    <source>
        <dbReference type="PROSITE" id="PS50113"/>
    </source>
</evidence>
<evidence type="ECO:0000256" key="3">
    <source>
        <dbReference type="SAM" id="Coils"/>
    </source>
</evidence>
<dbReference type="InterPro" id="IPR000014">
    <property type="entry name" value="PAS"/>
</dbReference>
<dbReference type="SUPFAM" id="SSF55874">
    <property type="entry name" value="ATPase domain of HSP90 chaperone/DNA topoisomerase II/histidine kinase"/>
    <property type="match status" value="1"/>
</dbReference>
<feature type="domain" description="Histidine kinase" evidence="4">
    <location>
        <begin position="361"/>
        <end position="454"/>
    </location>
</feature>
<keyword evidence="1" id="KW-0808">Transferase</keyword>
<dbReference type="SMART" id="SM00387">
    <property type="entry name" value="HATPase_c"/>
    <property type="match status" value="1"/>
</dbReference>
<dbReference type="PROSITE" id="PS50109">
    <property type="entry name" value="HIS_KIN"/>
    <property type="match status" value="1"/>
</dbReference>
<dbReference type="Gene3D" id="3.30.450.20">
    <property type="entry name" value="PAS domain"/>
    <property type="match status" value="1"/>
</dbReference>
<dbReference type="Pfam" id="PF13426">
    <property type="entry name" value="PAS_9"/>
    <property type="match status" value="1"/>
</dbReference>
<dbReference type="Gene3D" id="1.20.5.1930">
    <property type="match status" value="1"/>
</dbReference>
<feature type="non-terminal residue" evidence="6">
    <location>
        <position position="465"/>
    </location>
</feature>
<keyword evidence="2" id="KW-0418">Kinase</keyword>
<reference evidence="6" key="1">
    <citation type="journal article" date="2014" name="Front. Microbiol.">
        <title>High frequency of phylogenetically diverse reductive dehalogenase-homologous genes in deep subseafloor sedimentary metagenomes.</title>
        <authorList>
            <person name="Kawai M."/>
            <person name="Futagami T."/>
            <person name="Toyoda A."/>
            <person name="Takaki Y."/>
            <person name="Nishi S."/>
            <person name="Hori S."/>
            <person name="Arai W."/>
            <person name="Tsubouchi T."/>
            <person name="Morono Y."/>
            <person name="Uchiyama I."/>
            <person name="Ito T."/>
            <person name="Fujiyama A."/>
            <person name="Inagaki F."/>
            <person name="Takami H."/>
        </authorList>
    </citation>
    <scope>NUCLEOTIDE SEQUENCE</scope>
    <source>
        <strain evidence="6">Expedition CK06-06</strain>
    </source>
</reference>
<dbReference type="InterPro" id="IPR050482">
    <property type="entry name" value="Sensor_HK_TwoCompSys"/>
</dbReference>
<keyword evidence="3" id="KW-0175">Coiled coil</keyword>
<feature type="coiled-coil region" evidence="3">
    <location>
        <begin position="11"/>
        <end position="41"/>
    </location>
</feature>
<dbReference type="SUPFAM" id="SSF57997">
    <property type="entry name" value="Tropomyosin"/>
    <property type="match status" value="1"/>
</dbReference>
<name>X0ZFF6_9ZZZZ</name>
<dbReference type="PROSITE" id="PS50113">
    <property type="entry name" value="PAC"/>
    <property type="match status" value="1"/>
</dbReference>
<dbReference type="InterPro" id="IPR035965">
    <property type="entry name" value="PAS-like_dom_sf"/>
</dbReference>
<dbReference type="EMBL" id="BART01006046">
    <property type="protein sequence ID" value="GAG56932.1"/>
    <property type="molecule type" value="Genomic_DNA"/>
</dbReference>
<feature type="coiled-coil region" evidence="3">
    <location>
        <begin position="154"/>
        <end position="234"/>
    </location>
</feature>
<dbReference type="InterPro" id="IPR005467">
    <property type="entry name" value="His_kinase_dom"/>
</dbReference>
<dbReference type="GO" id="GO:0046983">
    <property type="term" value="F:protein dimerization activity"/>
    <property type="evidence" value="ECO:0007669"/>
    <property type="project" value="InterPro"/>
</dbReference>
<protein>
    <recommendedName>
        <fullName evidence="7">Nitrogen regulation protein B</fullName>
    </recommendedName>
</protein>
<dbReference type="CDD" id="cd16917">
    <property type="entry name" value="HATPase_UhpB-NarQ-NarX-like"/>
    <property type="match status" value="1"/>
</dbReference>
<evidence type="ECO:0000256" key="1">
    <source>
        <dbReference type="ARBA" id="ARBA00022679"/>
    </source>
</evidence>
<dbReference type="Pfam" id="PF07730">
    <property type="entry name" value="HisKA_3"/>
    <property type="match status" value="1"/>
</dbReference>
<sequence>MAKQRKRPSDKRKLSATEQQLRAANQQLEASNQQLRASEGKLNAMLRSIGDHISMIDRDLNIIWANEATKKMFGDDIVGKKCYEVYHKRKEPCEPYPCLTLKAFQDENVHEHDTEVMGKDGKIIYFHRIANVALRDTEGKSTAVIEISRDITKRKRTEEMLQAANQQLRASEQQLKAANQQLQASEQQLKATNEQLRASEQQLKASNQQLQASEQQLRATNQQLRANEQKLLDDQAQLKSLASELTLAEESERHRIATELHATISQSLVVSKLQLDTLRASVPSRDIAGTLEEVCNSLDQTIQETKSLTFNLSSPILYELGFEAAVSEWLTERIQKKHHIATEFEDDGQPKPLDDDVRVLLFRDVRELLINVVKHANANKVKVSVRKVGSEIHVRVEDDGWGFDPAEIRVAAVKKGGFGLFSIRERLEQLGGHLEIESAPGHGTKATLIAPLKKEKINDGVKNER</sequence>
<dbReference type="InterPro" id="IPR003594">
    <property type="entry name" value="HATPase_dom"/>
</dbReference>
<dbReference type="InterPro" id="IPR000700">
    <property type="entry name" value="PAS-assoc_C"/>
</dbReference>
<accession>X0ZFF6</accession>
<evidence type="ECO:0000256" key="2">
    <source>
        <dbReference type="ARBA" id="ARBA00022777"/>
    </source>
</evidence>
<organism evidence="6">
    <name type="scientific">marine sediment metagenome</name>
    <dbReference type="NCBI Taxonomy" id="412755"/>
    <lineage>
        <taxon>unclassified sequences</taxon>
        <taxon>metagenomes</taxon>
        <taxon>ecological metagenomes</taxon>
    </lineage>
</organism>
<dbReference type="PANTHER" id="PTHR24421">
    <property type="entry name" value="NITRATE/NITRITE SENSOR PROTEIN NARX-RELATED"/>
    <property type="match status" value="1"/>
</dbReference>
<dbReference type="CDD" id="cd00130">
    <property type="entry name" value="PAS"/>
    <property type="match status" value="1"/>
</dbReference>
<gene>
    <name evidence="6" type="ORF">S01H4_13745</name>
</gene>
<dbReference type="SUPFAM" id="SSF55785">
    <property type="entry name" value="PYP-like sensor domain (PAS domain)"/>
    <property type="match status" value="1"/>
</dbReference>
<feature type="domain" description="PAC" evidence="5">
    <location>
        <begin position="110"/>
        <end position="163"/>
    </location>
</feature>
<dbReference type="InterPro" id="IPR011712">
    <property type="entry name" value="Sig_transdc_His_kin_sub3_dim/P"/>
</dbReference>
<dbReference type="AlphaFoldDB" id="X0ZFF6"/>